<keyword evidence="3" id="KW-1185">Reference proteome</keyword>
<feature type="transmembrane region" description="Helical" evidence="1">
    <location>
        <begin position="18"/>
        <end position="37"/>
    </location>
</feature>
<protein>
    <submittedName>
        <fullName evidence="2">Succinate dehydrogenase</fullName>
    </submittedName>
</protein>
<sequence length="238" mass="26191">MATTTDSARANKASRTTVFLKLLMATSGALFVLYVIVHMYGNLKALSGQQAFDEYAESLRTLLMPILPYGGFLWLFRALLIVALVAHLYSAFKLWSRANNARPVKYAAKKAASAAVRAKWMRWGGVALLAFVIFHLLQFTIVKFNVNSNVSDASIDDSPYRLLHASFQVWWVVLIYVIALIALGLHLFHGIWSASQTMGWTDTPMARRNAKTVAAVIALVVSVGFVIPPVAILFGLGS</sequence>
<dbReference type="GO" id="GO:0016020">
    <property type="term" value="C:membrane"/>
    <property type="evidence" value="ECO:0007669"/>
    <property type="project" value="InterPro"/>
</dbReference>
<feature type="transmembrane region" description="Helical" evidence="1">
    <location>
        <begin position="169"/>
        <end position="192"/>
    </location>
</feature>
<dbReference type="Gene3D" id="1.20.1300.10">
    <property type="entry name" value="Fumarate reductase/succinate dehydrogenase, transmembrane subunit"/>
    <property type="match status" value="1"/>
</dbReference>
<dbReference type="Proteomes" id="UP000463857">
    <property type="component" value="Chromosome"/>
</dbReference>
<dbReference type="EMBL" id="CP047156">
    <property type="protein sequence ID" value="QHB99732.1"/>
    <property type="molecule type" value="Genomic_DNA"/>
</dbReference>
<dbReference type="NCBIfam" id="TIGR02046">
    <property type="entry name" value="sdhC_b558_fam"/>
    <property type="match status" value="1"/>
</dbReference>
<reference evidence="2 3" key="1">
    <citation type="journal article" date="2018" name="Int. J. Syst. Evol. Microbiol.">
        <title>Epidermidibacterium keratini gen. nov., sp. nov., a member of the family Sporichthyaceae, isolated from keratin epidermis.</title>
        <authorList>
            <person name="Lee D.G."/>
            <person name="Trujillo M.E."/>
            <person name="Kang S."/>
            <person name="Nam J.J."/>
            <person name="Kim Y.J."/>
        </authorList>
    </citation>
    <scope>NUCLEOTIDE SEQUENCE [LARGE SCALE GENOMIC DNA]</scope>
    <source>
        <strain evidence="2 3">EPI-7</strain>
    </source>
</reference>
<feature type="transmembrane region" description="Helical" evidence="1">
    <location>
        <begin position="72"/>
        <end position="92"/>
    </location>
</feature>
<organism evidence="2 3">
    <name type="scientific">Epidermidibacterium keratini</name>
    <dbReference type="NCBI Taxonomy" id="1891644"/>
    <lineage>
        <taxon>Bacteria</taxon>
        <taxon>Bacillati</taxon>
        <taxon>Actinomycetota</taxon>
        <taxon>Actinomycetes</taxon>
        <taxon>Sporichthyales</taxon>
        <taxon>Sporichthyaceae</taxon>
        <taxon>Epidermidibacterium</taxon>
    </lineage>
</organism>
<dbReference type="InterPro" id="IPR011138">
    <property type="entry name" value="Cytochrome_b-558"/>
</dbReference>
<dbReference type="CDD" id="cd03498">
    <property type="entry name" value="SQR_TypeB_2_TM"/>
    <property type="match status" value="1"/>
</dbReference>
<keyword evidence="1" id="KW-0472">Membrane</keyword>
<accession>A0A7L4YLI9</accession>
<dbReference type="SUPFAM" id="SSF81343">
    <property type="entry name" value="Fumarate reductase respiratory complex transmembrane subunits"/>
    <property type="match status" value="1"/>
</dbReference>
<feature type="transmembrane region" description="Helical" evidence="1">
    <location>
        <begin position="213"/>
        <end position="236"/>
    </location>
</feature>
<evidence type="ECO:0000313" key="2">
    <source>
        <dbReference type="EMBL" id="QHB99732.1"/>
    </source>
</evidence>
<dbReference type="OrthoDB" id="9788081at2"/>
<keyword evidence="1" id="KW-1133">Transmembrane helix</keyword>
<dbReference type="AlphaFoldDB" id="A0A7L4YLI9"/>
<feature type="transmembrane region" description="Helical" evidence="1">
    <location>
        <begin position="120"/>
        <end position="141"/>
    </location>
</feature>
<keyword evidence="1" id="KW-0812">Transmembrane</keyword>
<dbReference type="RefSeq" id="WP_159543584.1">
    <property type="nucleotide sequence ID" value="NZ_CP047156.1"/>
</dbReference>
<evidence type="ECO:0000256" key="1">
    <source>
        <dbReference type="SAM" id="Phobius"/>
    </source>
</evidence>
<evidence type="ECO:0000313" key="3">
    <source>
        <dbReference type="Proteomes" id="UP000463857"/>
    </source>
</evidence>
<gene>
    <name evidence="2" type="ORF">EK0264_05175</name>
</gene>
<dbReference type="InterPro" id="IPR034804">
    <property type="entry name" value="SQR/QFR_C/D"/>
</dbReference>
<dbReference type="InParanoid" id="A0A7L4YLI9"/>
<dbReference type="KEGG" id="eke:EK0264_05175"/>
<name>A0A7L4YLI9_9ACTN</name>
<proteinExistence type="predicted"/>